<feature type="transmembrane region" description="Helical" evidence="2">
    <location>
        <begin position="810"/>
        <end position="829"/>
    </location>
</feature>
<feature type="transmembrane region" description="Helical" evidence="2">
    <location>
        <begin position="701"/>
        <end position="730"/>
    </location>
</feature>
<protein>
    <submittedName>
        <fullName evidence="4">Uncharacterized protein</fullName>
    </submittedName>
</protein>
<name>A0ABN9QRC6_9DINO</name>
<dbReference type="PANTHER" id="PTHR11319">
    <property type="entry name" value="G PROTEIN-COUPLED RECEPTOR-RELATED"/>
    <property type="match status" value="1"/>
</dbReference>
<keyword evidence="5" id="KW-1185">Reference proteome</keyword>
<organism evidence="4 5">
    <name type="scientific">Prorocentrum cordatum</name>
    <dbReference type="NCBI Taxonomy" id="2364126"/>
    <lineage>
        <taxon>Eukaryota</taxon>
        <taxon>Sar</taxon>
        <taxon>Alveolata</taxon>
        <taxon>Dinophyceae</taxon>
        <taxon>Prorocentrales</taxon>
        <taxon>Prorocentraceae</taxon>
        <taxon>Prorocentrum</taxon>
    </lineage>
</organism>
<dbReference type="PANTHER" id="PTHR11319:SF35">
    <property type="entry name" value="OUTER MEMBRANE PROTEIN PMPC-RELATED"/>
    <property type="match status" value="1"/>
</dbReference>
<reference evidence="4" key="1">
    <citation type="submission" date="2023-10" db="EMBL/GenBank/DDBJ databases">
        <authorList>
            <person name="Chen Y."/>
            <person name="Shah S."/>
            <person name="Dougan E. K."/>
            <person name="Thang M."/>
            <person name="Chan C."/>
        </authorList>
    </citation>
    <scope>NUCLEOTIDE SEQUENCE [LARGE SCALE GENOMIC DNA]</scope>
</reference>
<gene>
    <name evidence="4" type="ORF">PCOR1329_LOCUS12511</name>
</gene>
<evidence type="ECO:0000256" key="2">
    <source>
        <dbReference type="SAM" id="Phobius"/>
    </source>
</evidence>
<feature type="transmembrane region" description="Helical" evidence="2">
    <location>
        <begin position="647"/>
        <end position="668"/>
    </location>
</feature>
<comment type="caution">
    <text evidence="4">The sequence shown here is derived from an EMBL/GenBank/DDBJ whole genome shotgun (WGS) entry which is preliminary data.</text>
</comment>
<keyword evidence="2" id="KW-0472">Membrane</keyword>
<dbReference type="Proteomes" id="UP001189429">
    <property type="component" value="Unassembled WGS sequence"/>
</dbReference>
<keyword evidence="2" id="KW-1133">Transmembrane helix</keyword>
<feature type="chain" id="PRO_5046067070" evidence="3">
    <location>
        <begin position="17"/>
        <end position="885"/>
    </location>
</feature>
<dbReference type="EMBL" id="CAUYUJ010003662">
    <property type="protein sequence ID" value="CAK0806179.1"/>
    <property type="molecule type" value="Genomic_DNA"/>
</dbReference>
<feature type="transmembrane region" description="Helical" evidence="2">
    <location>
        <begin position="841"/>
        <end position="864"/>
    </location>
</feature>
<feature type="transmembrane region" description="Helical" evidence="2">
    <location>
        <begin position="778"/>
        <end position="798"/>
    </location>
</feature>
<feature type="signal peptide" evidence="3">
    <location>
        <begin position="1"/>
        <end position="16"/>
    </location>
</feature>
<keyword evidence="3" id="KW-0732">Signal</keyword>
<evidence type="ECO:0000313" key="5">
    <source>
        <dbReference type="Proteomes" id="UP001189429"/>
    </source>
</evidence>
<accession>A0ABN9QRC6</accession>
<evidence type="ECO:0000313" key="4">
    <source>
        <dbReference type="EMBL" id="CAK0806179.1"/>
    </source>
</evidence>
<feature type="region of interest" description="Disordered" evidence="1">
    <location>
        <begin position="89"/>
        <end position="110"/>
    </location>
</feature>
<feature type="compositionally biased region" description="Low complexity" evidence="1">
    <location>
        <begin position="96"/>
        <end position="110"/>
    </location>
</feature>
<feature type="transmembrane region" description="Helical" evidence="2">
    <location>
        <begin position="538"/>
        <end position="557"/>
    </location>
</feature>
<sequence length="885" mass="95235">LLLLLLLLLFLLLLLSLPSLPLHSHAGPGRSGQSQFAQPLESRSQIRYTRAVMWGSWPALLAPAVVADLAPGVLGARPQLLEEPLALRVSPDPHGQAGAQSDTSADAATATATAAAAATANRRAGTATAAGAQEGQAAPAADAAIRAETAAAAVATDASTAAAGAEGATAASADEAAAVGGGGVGRAECTDDMSIKQLEDALQFFLLRLDYNQTRTVHAETIGTCLLKNEKRLAQLAPETLHAVLTGVMNHAANQDWTVRYLFASSVIMMAPVVWRFGALSTKVIETLEVRLTSEDNKTIKEYIHRAFEKLERGLKQRRKDGEEMQDRLTGEVGIQVEVNDEDQVCVPRGIMLFAVDATRGGIRAHRCPNRKACGSNGANDCWDWTSLRSNSTLNHTACAPGYDPTVPGCAKCLPSFGRSRIDPFTCSNCGNPVFVWAKEIMASGAVFAASLHSISAGRKDELGSLLNIFMSFSFSAITASTLMQDTEAYGQMVKLIKESRWHMPTEIFDVPLLIASAGTGGLTDSPDCMGVDFEDSFAIRTLLESLVPMLLLLAAIGGELVRRACQTCRAGEVQAEVGPMDDGGQNAGGAAKQTLETGAEEYVKEPEKADENAKIPQEASSLGGPGTLQDVGLQDMEVQNRMPVKIMHISLTFTNLFLPGIFASALLQWPCFHTQAVHQDFRWYKESRRAWDPGEQCPSVYTVTIVIGAFVAFVIGPVMGPAFWAYLIANMDQLPQRSLDFMVAPYKEESKAWEVTVLMRKMALVALAAIAPKTYASASYATFAVAIMGIALAAHLYWQPYKSNLLNRVEGISLFATFTATVLTNYVVAREWSHTLVHQIIAVVLVFALLLMTLLLLLSLFFYGCCQKLLAWLSSVRHDLSLVP</sequence>
<keyword evidence="2" id="KW-0812">Transmembrane</keyword>
<evidence type="ECO:0000256" key="1">
    <source>
        <dbReference type="SAM" id="MobiDB-lite"/>
    </source>
</evidence>
<feature type="non-terminal residue" evidence="4">
    <location>
        <position position="1"/>
    </location>
</feature>
<proteinExistence type="predicted"/>
<evidence type="ECO:0000256" key="3">
    <source>
        <dbReference type="SAM" id="SignalP"/>
    </source>
</evidence>